<accession>A0A3B5LUY9</accession>
<evidence type="ECO:0000313" key="2">
    <source>
        <dbReference type="Proteomes" id="UP000261380"/>
    </source>
</evidence>
<evidence type="ECO:0008006" key="3">
    <source>
        <dbReference type="Google" id="ProtNLM"/>
    </source>
</evidence>
<dbReference type="Gene3D" id="1.20.1250.70">
    <property type="entry name" value="Interleukin-15/Interleukin-21"/>
    <property type="match status" value="1"/>
</dbReference>
<dbReference type="Proteomes" id="UP000261380">
    <property type="component" value="Unplaced"/>
</dbReference>
<dbReference type="AlphaFoldDB" id="A0A3B5LUY9"/>
<organism evidence="1 2">
    <name type="scientific">Xiphophorus couchianus</name>
    <name type="common">Monterrey platyfish</name>
    <dbReference type="NCBI Taxonomy" id="32473"/>
    <lineage>
        <taxon>Eukaryota</taxon>
        <taxon>Metazoa</taxon>
        <taxon>Chordata</taxon>
        <taxon>Craniata</taxon>
        <taxon>Vertebrata</taxon>
        <taxon>Euteleostomi</taxon>
        <taxon>Actinopterygii</taxon>
        <taxon>Neopterygii</taxon>
        <taxon>Teleostei</taxon>
        <taxon>Neoteleostei</taxon>
        <taxon>Acanthomorphata</taxon>
        <taxon>Ovalentaria</taxon>
        <taxon>Atherinomorphae</taxon>
        <taxon>Cyprinodontiformes</taxon>
        <taxon>Poeciliidae</taxon>
        <taxon>Poeciliinae</taxon>
        <taxon>Xiphophorus</taxon>
    </lineage>
</organism>
<keyword evidence="2" id="KW-1185">Reference proteome</keyword>
<dbReference type="InterPro" id="IPR009079">
    <property type="entry name" value="4_helix_cytokine-like_core"/>
</dbReference>
<dbReference type="Ensembl" id="ENSXCOT00000014871.1">
    <property type="protein sequence ID" value="ENSXCOP00000014685.1"/>
    <property type="gene ID" value="ENSXCOG00000011149.1"/>
</dbReference>
<reference evidence="1" key="2">
    <citation type="submission" date="2025-09" db="UniProtKB">
        <authorList>
            <consortium name="Ensembl"/>
        </authorList>
    </citation>
    <scope>IDENTIFICATION</scope>
</reference>
<evidence type="ECO:0000313" key="1">
    <source>
        <dbReference type="Ensembl" id="ENSXCOP00000014685.1"/>
    </source>
</evidence>
<dbReference type="SUPFAM" id="SSF47266">
    <property type="entry name" value="4-helical cytokines"/>
    <property type="match status" value="1"/>
</dbReference>
<proteinExistence type="predicted"/>
<protein>
    <recommendedName>
        <fullName evidence="3">Interleukin</fullName>
    </recommendedName>
</protein>
<reference evidence="1" key="1">
    <citation type="submission" date="2025-08" db="UniProtKB">
        <authorList>
            <consortium name="Ensembl"/>
        </authorList>
    </citation>
    <scope>IDENTIFICATION</scope>
</reference>
<sequence length="133" mass="15319">SGCEYFLFHTEGLNCTEWIYKLLNHSVLLSCSYKSTLNTDLNMNLCFLIMKDVLLLQDSCQQKVLSCCMLELMMVFEEEDTDPSKTQCIFNFNSTLSPEINCPACEIYSLENSIVFYDRLLIILQKINANNAK</sequence>
<dbReference type="GeneTree" id="ENSGT01030000238886"/>
<name>A0A3B5LUY9_9TELE</name>
<dbReference type="STRING" id="32473.ENSXCOP00000014685"/>